<dbReference type="InterPro" id="IPR029052">
    <property type="entry name" value="Metallo-depent_PP-like"/>
</dbReference>
<sequence length="366" mass="40114">MRVNGLLLVALFSKFLLGSSKRLRSPRQMMKRSLKVLGKAFGITGKPQQTVTQKPGGCRDLEISVKGDTLRILHMSDFHFHATMGCKEGDVPEALLQEPPWGPGAPVVKSACSRVTEAFLQKLTEDYLPHVDLVVLNGDLIHWNAVKAHETDLTAFLMKKPGFLQYFVDQANVHSVPVVVTLGNHDSPSMSCVNTAGLDAEGKGPSVMDCDVSSGTIKVDQEARRKRWESVQGLFSRSANLCTAEGVHGAGNLVAYANVNGQRLPLVFVDSGTALSRNEQPYRDAQDKEKLYDWVRPSQVGWVKEKLTQGESETGTLSVPGFVFTHHPPALTTRPVTTFWDSFALDEVQILSGQSRKSILHSGLPL</sequence>
<reference evidence="3" key="1">
    <citation type="submission" date="2014-11" db="EMBL/GenBank/DDBJ databases">
        <authorList>
            <person name="Otto D Thomas"/>
            <person name="Naeem Raeece"/>
        </authorList>
    </citation>
    <scope>NUCLEOTIDE SEQUENCE</scope>
</reference>
<dbReference type="InterPro" id="IPR004843">
    <property type="entry name" value="Calcineurin-like_PHP"/>
</dbReference>
<feature type="chain" id="PRO_5005192403" description="Calcineurin-like phosphoesterase domain-containing protein" evidence="1">
    <location>
        <begin position="21"/>
        <end position="366"/>
    </location>
</feature>
<name>A0A0G4HZV6_9ALVE</name>
<feature type="domain" description="Calcineurin-like phosphoesterase" evidence="2">
    <location>
        <begin position="70"/>
        <end position="205"/>
    </location>
</feature>
<evidence type="ECO:0000259" key="2">
    <source>
        <dbReference type="Pfam" id="PF00149"/>
    </source>
</evidence>
<dbReference type="PANTHER" id="PTHR32440">
    <property type="entry name" value="PHOSPHATASE DCR2-RELATED-RELATED"/>
    <property type="match status" value="1"/>
</dbReference>
<proteinExistence type="predicted"/>
<protein>
    <recommendedName>
        <fullName evidence="2">Calcineurin-like phosphoesterase domain-containing protein</fullName>
    </recommendedName>
</protein>
<dbReference type="VEuPathDB" id="CryptoDB:Cvel_34179"/>
<dbReference type="GO" id="GO:0005737">
    <property type="term" value="C:cytoplasm"/>
    <property type="evidence" value="ECO:0007669"/>
    <property type="project" value="TreeGrafter"/>
</dbReference>
<dbReference type="SUPFAM" id="SSF56300">
    <property type="entry name" value="Metallo-dependent phosphatases"/>
    <property type="match status" value="1"/>
</dbReference>
<feature type="signal peptide" evidence="1">
    <location>
        <begin position="1"/>
        <end position="20"/>
    </location>
</feature>
<evidence type="ECO:0000256" key="1">
    <source>
        <dbReference type="SAM" id="SignalP"/>
    </source>
</evidence>
<dbReference type="Gene3D" id="3.60.21.10">
    <property type="match status" value="1"/>
</dbReference>
<organism evidence="3">
    <name type="scientific">Chromera velia CCMP2878</name>
    <dbReference type="NCBI Taxonomy" id="1169474"/>
    <lineage>
        <taxon>Eukaryota</taxon>
        <taxon>Sar</taxon>
        <taxon>Alveolata</taxon>
        <taxon>Colpodellida</taxon>
        <taxon>Chromeraceae</taxon>
        <taxon>Chromera</taxon>
    </lineage>
</organism>
<dbReference type="AlphaFoldDB" id="A0A0G4HZV6"/>
<gene>
    <name evidence="3" type="ORF">Cvel_34179</name>
</gene>
<dbReference type="PANTHER" id="PTHR32440:SF0">
    <property type="entry name" value="PHOSPHATASE DCR2-RELATED"/>
    <property type="match status" value="1"/>
</dbReference>
<dbReference type="EMBL" id="CDMZ01004565">
    <property type="protein sequence ID" value="CEM50132.1"/>
    <property type="molecule type" value="Genomic_DNA"/>
</dbReference>
<dbReference type="GO" id="GO:0016788">
    <property type="term" value="F:hydrolase activity, acting on ester bonds"/>
    <property type="evidence" value="ECO:0007669"/>
    <property type="project" value="TreeGrafter"/>
</dbReference>
<keyword evidence="1" id="KW-0732">Signal</keyword>
<evidence type="ECO:0000313" key="3">
    <source>
        <dbReference type="EMBL" id="CEM50132.1"/>
    </source>
</evidence>
<dbReference type="PhylomeDB" id="A0A0G4HZV6"/>
<accession>A0A0G4HZV6</accession>
<dbReference type="Pfam" id="PF00149">
    <property type="entry name" value="Metallophos"/>
    <property type="match status" value="1"/>
</dbReference>